<dbReference type="InterPro" id="IPR038332">
    <property type="entry name" value="PPE_sf"/>
</dbReference>
<dbReference type="InterPro" id="IPR000030">
    <property type="entry name" value="PPE_dom"/>
</dbReference>
<dbReference type="Pfam" id="PF00823">
    <property type="entry name" value="PPE"/>
    <property type="match status" value="1"/>
</dbReference>
<sequence>MTNPMIVGERDPQPFAGVRVMSGGYNAYTDIKAGLDGEGWNGIALGIDGALIALDFLSVVANPLKGLMVSGIGWLLDHVEFLQETIHFFTGDPYEVTALAATWTQLSVELNQAADEYEQVTAGLTGWNGQAADGYMTVAGEFQVSLRGAAAWSQEVSRGIAMTGVVVATIKDLVVKLISDFVTQVIMVVVPAVASATVTFGASLASAMGWFWARLASVMASIGKQIAKLMKVCGKLAGRFGKMGGAIQKAGTKMGNASKDLAIRSKNLADNASLRQMDLKLRGEGWKQGGHNRVDAFKTGWQNKVSTGNPWVAKPAPGQPPNHSWDNLVRGAGNYPNSAGKGAMKGIRDGMASQKEGDPTKLDPNKDESP</sequence>
<evidence type="ECO:0000313" key="5">
    <source>
        <dbReference type="Proteomes" id="UP001165079"/>
    </source>
</evidence>
<protein>
    <recommendedName>
        <fullName evidence="3">PPE domain-containing protein</fullName>
    </recommendedName>
</protein>
<dbReference type="Proteomes" id="UP001165079">
    <property type="component" value="Unassembled WGS sequence"/>
</dbReference>
<evidence type="ECO:0000256" key="1">
    <source>
        <dbReference type="ARBA" id="ARBA00010652"/>
    </source>
</evidence>
<comment type="caution">
    <text evidence="4">The sequence shown here is derived from an EMBL/GenBank/DDBJ whole genome shotgun (WGS) entry which is preliminary data.</text>
</comment>
<dbReference type="AlphaFoldDB" id="A0A9W6SIW5"/>
<name>A0A9W6SIW5_9ACTN</name>
<dbReference type="SUPFAM" id="SSF140459">
    <property type="entry name" value="PE/PPE dimer-like"/>
    <property type="match status" value="1"/>
</dbReference>
<feature type="region of interest" description="Disordered" evidence="2">
    <location>
        <begin position="311"/>
        <end position="370"/>
    </location>
</feature>
<dbReference type="Gene3D" id="1.20.1260.20">
    <property type="entry name" value="PPE superfamily"/>
    <property type="match status" value="1"/>
</dbReference>
<organism evidence="4 5">
    <name type="scientific">Actinorhabdospora filicis</name>
    <dbReference type="NCBI Taxonomy" id="1785913"/>
    <lineage>
        <taxon>Bacteria</taxon>
        <taxon>Bacillati</taxon>
        <taxon>Actinomycetota</taxon>
        <taxon>Actinomycetes</taxon>
        <taxon>Micromonosporales</taxon>
        <taxon>Micromonosporaceae</taxon>
        <taxon>Actinorhabdospora</taxon>
    </lineage>
</organism>
<keyword evidence="5" id="KW-1185">Reference proteome</keyword>
<gene>
    <name evidence="4" type="ORF">Afil01_15920</name>
</gene>
<evidence type="ECO:0000313" key="4">
    <source>
        <dbReference type="EMBL" id="GLZ76785.1"/>
    </source>
</evidence>
<feature type="compositionally biased region" description="Basic and acidic residues" evidence="2">
    <location>
        <begin position="355"/>
        <end position="370"/>
    </location>
</feature>
<dbReference type="EMBL" id="BSTX01000001">
    <property type="protein sequence ID" value="GLZ76785.1"/>
    <property type="molecule type" value="Genomic_DNA"/>
</dbReference>
<proteinExistence type="inferred from homology"/>
<evidence type="ECO:0000259" key="3">
    <source>
        <dbReference type="Pfam" id="PF00823"/>
    </source>
</evidence>
<dbReference type="RefSeq" id="WP_285661943.1">
    <property type="nucleotide sequence ID" value="NZ_BSTX01000001.1"/>
</dbReference>
<comment type="similarity">
    <text evidence="1">Belongs to the mycobacterial PPE family.</text>
</comment>
<reference evidence="4" key="1">
    <citation type="submission" date="2023-03" db="EMBL/GenBank/DDBJ databases">
        <title>Actinorhabdospora filicis NBRC 111898.</title>
        <authorList>
            <person name="Ichikawa N."/>
            <person name="Sato H."/>
            <person name="Tonouchi N."/>
        </authorList>
    </citation>
    <scope>NUCLEOTIDE SEQUENCE</scope>
    <source>
        <strain evidence="4">NBRC 111898</strain>
    </source>
</reference>
<accession>A0A9W6SIW5</accession>
<evidence type="ECO:0000256" key="2">
    <source>
        <dbReference type="SAM" id="MobiDB-lite"/>
    </source>
</evidence>
<feature type="domain" description="PPE" evidence="3">
    <location>
        <begin position="96"/>
        <end position="159"/>
    </location>
</feature>